<evidence type="ECO:0000256" key="13">
    <source>
        <dbReference type="RuleBase" id="RU000578"/>
    </source>
</evidence>
<keyword evidence="9 12" id="KW-0238">DNA-binding</keyword>
<dbReference type="PROSITE" id="PS00618">
    <property type="entry name" value="RECF_2"/>
    <property type="match status" value="1"/>
</dbReference>
<dbReference type="Proteomes" id="UP000677305">
    <property type="component" value="Chromosome"/>
</dbReference>
<protein>
    <recommendedName>
        <fullName evidence="3 12">DNA replication and repair protein RecF</fullName>
    </recommendedName>
</protein>
<evidence type="ECO:0000256" key="6">
    <source>
        <dbReference type="ARBA" id="ARBA00022741"/>
    </source>
</evidence>
<evidence type="ECO:0000256" key="12">
    <source>
        <dbReference type="HAMAP-Rule" id="MF_00365"/>
    </source>
</evidence>
<evidence type="ECO:0000256" key="11">
    <source>
        <dbReference type="ARBA" id="ARBA00023236"/>
    </source>
</evidence>
<evidence type="ECO:0000256" key="10">
    <source>
        <dbReference type="ARBA" id="ARBA00023204"/>
    </source>
</evidence>
<evidence type="ECO:0000313" key="15">
    <source>
        <dbReference type="EMBL" id="QUH29367.1"/>
    </source>
</evidence>
<comment type="subcellular location">
    <subcellularLocation>
        <location evidence="1 12 13">Cytoplasm</location>
    </subcellularLocation>
</comment>
<dbReference type="InterPro" id="IPR001238">
    <property type="entry name" value="DNA-binding_RecF"/>
</dbReference>
<dbReference type="Gene3D" id="1.20.1050.90">
    <property type="entry name" value="RecF/RecN/SMC, N-terminal domain"/>
    <property type="match status" value="1"/>
</dbReference>
<evidence type="ECO:0000256" key="4">
    <source>
        <dbReference type="ARBA" id="ARBA00022490"/>
    </source>
</evidence>
<evidence type="ECO:0000256" key="2">
    <source>
        <dbReference type="ARBA" id="ARBA00008016"/>
    </source>
</evidence>
<keyword evidence="4 12" id="KW-0963">Cytoplasm</keyword>
<keyword evidence="16" id="KW-1185">Reference proteome</keyword>
<accession>A0A8J8MAJ1</accession>
<dbReference type="NCBIfam" id="TIGR00611">
    <property type="entry name" value="recf"/>
    <property type="match status" value="1"/>
</dbReference>
<dbReference type="GO" id="GO:0006260">
    <property type="term" value="P:DNA replication"/>
    <property type="evidence" value="ECO:0007669"/>
    <property type="project" value="UniProtKB-UniRule"/>
</dbReference>
<evidence type="ECO:0000256" key="8">
    <source>
        <dbReference type="ARBA" id="ARBA00022840"/>
    </source>
</evidence>
<dbReference type="PANTHER" id="PTHR32182">
    <property type="entry name" value="DNA REPLICATION AND REPAIR PROTEIN RECF"/>
    <property type="match status" value="1"/>
</dbReference>
<evidence type="ECO:0000259" key="14">
    <source>
        <dbReference type="Pfam" id="PF02463"/>
    </source>
</evidence>
<feature type="domain" description="RecF/RecN/SMC N-terminal" evidence="14">
    <location>
        <begin position="2"/>
        <end position="335"/>
    </location>
</feature>
<feature type="binding site" evidence="12">
    <location>
        <begin position="30"/>
        <end position="37"/>
    </location>
    <ligand>
        <name>ATP</name>
        <dbReference type="ChEBI" id="CHEBI:30616"/>
    </ligand>
</feature>
<comment type="function">
    <text evidence="12 13">The RecF protein is involved in DNA metabolism; it is required for DNA replication and normal SOS inducibility. RecF binds preferentially to single-stranded, linear DNA. It also seems to bind ATP.</text>
</comment>
<evidence type="ECO:0000313" key="16">
    <source>
        <dbReference type="Proteomes" id="UP000677305"/>
    </source>
</evidence>
<proteinExistence type="inferred from homology"/>
<gene>
    <name evidence="12 15" type="primary">recF</name>
    <name evidence="15" type="ORF">HYG85_10675</name>
</gene>
<dbReference type="CDD" id="cd03242">
    <property type="entry name" value="ABC_RecF"/>
    <property type="match status" value="1"/>
</dbReference>
<dbReference type="RefSeq" id="WP_212693461.1">
    <property type="nucleotide sequence ID" value="NZ_CP058561.1"/>
</dbReference>
<evidence type="ECO:0000256" key="9">
    <source>
        <dbReference type="ARBA" id="ARBA00023125"/>
    </source>
</evidence>
<name>A0A8J8MAJ1_9FIRM</name>
<dbReference type="EMBL" id="CP058561">
    <property type="protein sequence ID" value="QUH29367.1"/>
    <property type="molecule type" value="Genomic_DNA"/>
</dbReference>
<dbReference type="GO" id="GO:0005737">
    <property type="term" value="C:cytoplasm"/>
    <property type="evidence" value="ECO:0007669"/>
    <property type="project" value="UniProtKB-SubCell"/>
</dbReference>
<keyword evidence="11 12" id="KW-0742">SOS response</keyword>
<keyword evidence="8 12" id="KW-0067">ATP-binding</keyword>
<evidence type="ECO:0000256" key="3">
    <source>
        <dbReference type="ARBA" id="ARBA00020170"/>
    </source>
</evidence>
<dbReference type="InterPro" id="IPR042174">
    <property type="entry name" value="RecF_2"/>
</dbReference>
<dbReference type="GO" id="GO:0000731">
    <property type="term" value="P:DNA synthesis involved in DNA repair"/>
    <property type="evidence" value="ECO:0007669"/>
    <property type="project" value="TreeGrafter"/>
</dbReference>
<dbReference type="InterPro" id="IPR018078">
    <property type="entry name" value="DNA-binding_RecF_CS"/>
</dbReference>
<comment type="similarity">
    <text evidence="2 12 13">Belongs to the RecF family.</text>
</comment>
<keyword evidence="7 12" id="KW-0227">DNA damage</keyword>
<dbReference type="GO" id="GO:0006302">
    <property type="term" value="P:double-strand break repair"/>
    <property type="evidence" value="ECO:0007669"/>
    <property type="project" value="TreeGrafter"/>
</dbReference>
<dbReference type="GO" id="GO:0009432">
    <property type="term" value="P:SOS response"/>
    <property type="evidence" value="ECO:0007669"/>
    <property type="project" value="UniProtKB-UniRule"/>
</dbReference>
<evidence type="ECO:0000256" key="5">
    <source>
        <dbReference type="ARBA" id="ARBA00022705"/>
    </source>
</evidence>
<dbReference type="HAMAP" id="MF_00365">
    <property type="entry name" value="RecF"/>
    <property type="match status" value="1"/>
</dbReference>
<organism evidence="15 16">
    <name type="scientific">Vallitalea guaymasensis</name>
    <dbReference type="NCBI Taxonomy" id="1185412"/>
    <lineage>
        <taxon>Bacteria</taxon>
        <taxon>Bacillati</taxon>
        <taxon>Bacillota</taxon>
        <taxon>Clostridia</taxon>
        <taxon>Lachnospirales</taxon>
        <taxon>Vallitaleaceae</taxon>
        <taxon>Vallitalea</taxon>
    </lineage>
</organism>
<keyword evidence="10 12" id="KW-0234">DNA repair</keyword>
<keyword evidence="5 12" id="KW-0235">DNA replication</keyword>
<sequence>MFIKSLSLKDYRNYEYCVVNFSNGINILFGKNAQGKTNIIEAIYLCATSKSHRTSNDKELINLGNSEAHIKLTVNKQGIDEVIDIHIKKNNRKGIAINRIPIKKLNELLGIVNVIIFSPEDLGLIKNGPKERRKFLNLELCQLDNIYYHNLQQYQKILKQRNNLLKNLKKINKIDETISIWDNQLVQYGIKIINRREEFINDLNEIINKIHSDISGNKENLKIVYEKNVSNIDFKQKLENNLEKDIRFGTTSVGPHRDDMMFLVNGIDIRKYGSQGQQRTAALSLKLSEIKLVVDKMDDTPILLLDDVLSELDDDRQKYLINSLENIQTIVTCTGVEDYIKNSIDIGKLYQVSEGNVTLYDLHNKK</sequence>
<dbReference type="GO" id="GO:0005524">
    <property type="term" value="F:ATP binding"/>
    <property type="evidence" value="ECO:0007669"/>
    <property type="project" value="UniProtKB-UniRule"/>
</dbReference>
<dbReference type="Pfam" id="PF02463">
    <property type="entry name" value="SMC_N"/>
    <property type="match status" value="1"/>
</dbReference>
<evidence type="ECO:0000256" key="7">
    <source>
        <dbReference type="ARBA" id="ARBA00022763"/>
    </source>
</evidence>
<dbReference type="SUPFAM" id="SSF52540">
    <property type="entry name" value="P-loop containing nucleoside triphosphate hydrolases"/>
    <property type="match status" value="1"/>
</dbReference>
<dbReference type="AlphaFoldDB" id="A0A8J8MAJ1"/>
<dbReference type="GO" id="GO:0003697">
    <property type="term" value="F:single-stranded DNA binding"/>
    <property type="evidence" value="ECO:0007669"/>
    <property type="project" value="UniProtKB-UniRule"/>
</dbReference>
<dbReference type="InterPro" id="IPR003395">
    <property type="entry name" value="RecF/RecN/SMC_N"/>
</dbReference>
<evidence type="ECO:0000256" key="1">
    <source>
        <dbReference type="ARBA" id="ARBA00004496"/>
    </source>
</evidence>
<keyword evidence="6 12" id="KW-0547">Nucleotide-binding</keyword>
<dbReference type="Gene3D" id="3.40.50.300">
    <property type="entry name" value="P-loop containing nucleotide triphosphate hydrolases"/>
    <property type="match status" value="1"/>
</dbReference>
<dbReference type="KEGG" id="vgu:HYG85_10675"/>
<dbReference type="PANTHER" id="PTHR32182:SF0">
    <property type="entry name" value="DNA REPLICATION AND REPAIR PROTEIN RECF"/>
    <property type="match status" value="1"/>
</dbReference>
<reference evidence="15 16" key="1">
    <citation type="submission" date="2020-07" db="EMBL/GenBank/DDBJ databases">
        <title>Vallitalea guaymasensis genome.</title>
        <authorList>
            <person name="Postec A."/>
        </authorList>
    </citation>
    <scope>NUCLEOTIDE SEQUENCE [LARGE SCALE GENOMIC DNA]</scope>
    <source>
        <strain evidence="15 16">Ra1766G1</strain>
    </source>
</reference>
<dbReference type="InterPro" id="IPR027417">
    <property type="entry name" value="P-loop_NTPase"/>
</dbReference>